<protein>
    <submittedName>
        <fullName evidence="3">Uncharacterized protein</fullName>
    </submittedName>
</protein>
<feature type="compositionally biased region" description="Polar residues" evidence="1">
    <location>
        <begin position="64"/>
        <end position="92"/>
    </location>
</feature>
<feature type="transmembrane region" description="Helical" evidence="2">
    <location>
        <begin position="284"/>
        <end position="303"/>
    </location>
</feature>
<keyword evidence="2" id="KW-1133">Transmembrane helix</keyword>
<dbReference type="Proteomes" id="UP000799428">
    <property type="component" value="Unassembled WGS sequence"/>
</dbReference>
<evidence type="ECO:0000256" key="1">
    <source>
        <dbReference type="SAM" id="MobiDB-lite"/>
    </source>
</evidence>
<name>A0A6G1K0P8_9PLEO</name>
<evidence type="ECO:0000256" key="2">
    <source>
        <dbReference type="SAM" id="Phobius"/>
    </source>
</evidence>
<keyword evidence="2" id="KW-0812">Transmembrane</keyword>
<keyword evidence="4" id="KW-1185">Reference proteome</keyword>
<reference evidence="3" key="1">
    <citation type="journal article" date="2020" name="Stud. Mycol.">
        <title>101 Dothideomycetes genomes: a test case for predicting lifestyles and emergence of pathogens.</title>
        <authorList>
            <person name="Haridas S."/>
            <person name="Albert R."/>
            <person name="Binder M."/>
            <person name="Bloem J."/>
            <person name="Labutti K."/>
            <person name="Salamov A."/>
            <person name="Andreopoulos B."/>
            <person name="Baker S."/>
            <person name="Barry K."/>
            <person name="Bills G."/>
            <person name="Bluhm B."/>
            <person name="Cannon C."/>
            <person name="Castanera R."/>
            <person name="Culley D."/>
            <person name="Daum C."/>
            <person name="Ezra D."/>
            <person name="Gonzalez J."/>
            <person name="Henrissat B."/>
            <person name="Kuo A."/>
            <person name="Liang C."/>
            <person name="Lipzen A."/>
            <person name="Lutzoni F."/>
            <person name="Magnuson J."/>
            <person name="Mondo S."/>
            <person name="Nolan M."/>
            <person name="Ohm R."/>
            <person name="Pangilinan J."/>
            <person name="Park H.-J."/>
            <person name="Ramirez L."/>
            <person name="Alfaro M."/>
            <person name="Sun H."/>
            <person name="Tritt A."/>
            <person name="Yoshinaga Y."/>
            <person name="Zwiers L.-H."/>
            <person name="Turgeon B."/>
            <person name="Goodwin S."/>
            <person name="Spatafora J."/>
            <person name="Crous P."/>
            <person name="Grigoriev I."/>
        </authorList>
    </citation>
    <scope>NUCLEOTIDE SEQUENCE</scope>
    <source>
        <strain evidence="3">CBS 279.74</strain>
    </source>
</reference>
<feature type="region of interest" description="Disordered" evidence="1">
    <location>
        <begin position="63"/>
        <end position="96"/>
    </location>
</feature>
<evidence type="ECO:0000313" key="3">
    <source>
        <dbReference type="EMBL" id="KAF2706183.1"/>
    </source>
</evidence>
<proteinExistence type="predicted"/>
<dbReference type="AlphaFoldDB" id="A0A6G1K0P8"/>
<feature type="transmembrane region" description="Helical" evidence="2">
    <location>
        <begin position="310"/>
        <end position="329"/>
    </location>
</feature>
<feature type="region of interest" description="Disordered" evidence="1">
    <location>
        <begin position="1"/>
        <end position="27"/>
    </location>
</feature>
<dbReference type="OrthoDB" id="3916171at2759"/>
<keyword evidence="2" id="KW-0472">Membrane</keyword>
<dbReference type="EMBL" id="MU005776">
    <property type="protein sequence ID" value="KAF2706183.1"/>
    <property type="molecule type" value="Genomic_DNA"/>
</dbReference>
<gene>
    <name evidence="3" type="ORF">K504DRAFT_505142</name>
</gene>
<organism evidence="3 4">
    <name type="scientific">Pleomassaria siparia CBS 279.74</name>
    <dbReference type="NCBI Taxonomy" id="1314801"/>
    <lineage>
        <taxon>Eukaryota</taxon>
        <taxon>Fungi</taxon>
        <taxon>Dikarya</taxon>
        <taxon>Ascomycota</taxon>
        <taxon>Pezizomycotina</taxon>
        <taxon>Dothideomycetes</taxon>
        <taxon>Pleosporomycetidae</taxon>
        <taxon>Pleosporales</taxon>
        <taxon>Pleomassariaceae</taxon>
        <taxon>Pleomassaria</taxon>
    </lineage>
</organism>
<evidence type="ECO:0000313" key="4">
    <source>
        <dbReference type="Proteomes" id="UP000799428"/>
    </source>
</evidence>
<feature type="transmembrane region" description="Helical" evidence="2">
    <location>
        <begin position="250"/>
        <end position="272"/>
    </location>
</feature>
<feature type="region of interest" description="Disordered" evidence="1">
    <location>
        <begin position="182"/>
        <end position="211"/>
    </location>
</feature>
<accession>A0A6G1K0P8</accession>
<sequence>MDEATLTNYTSEHTTPPTLSMSTRNSDPLTLRLRSRAPVGINELIYIQQVTSPGPATAPGFVTAPSSGTPTRTVFSSHEASENTKPTSTGTSYPVEGYTGKGKATATYASSLSATHGSASEAEADMDTARDEALVGVGDWMDGSSVTTTPLRTPARAVKGERVKRGSKHKKPIVIHEEHLKTALSDDEASPAVAKPEARHNNSRDTKYLRQRRHKPNYDQLHLAEEGRFSGAALAQTWPANPPLSRARSCVLISLSIAMLLTFALSVFAAHYTGKARTACTEGIIFSAAIILSCFTVLAMMVARRALHEALLAGLFEFLVGFALVVKIHDFM</sequence>
<feature type="compositionally biased region" description="Basic and acidic residues" evidence="1">
    <location>
        <begin position="196"/>
        <end position="208"/>
    </location>
</feature>